<dbReference type="Proteomes" id="UP000254712">
    <property type="component" value="Unassembled WGS sequence"/>
</dbReference>
<sequence length="82" mass="9625">MIFIVRLTSIGCGHSGRCDIPRQRRALFTNAFARDGFIIPRQCLDIIVRDSRGVIGYFTKRIPQLLNQQIIFYRLRFLTAYF</sequence>
<protein>
    <submittedName>
        <fullName evidence="1">Uncharacterized protein</fullName>
    </submittedName>
</protein>
<dbReference type="EMBL" id="UGXT01000002">
    <property type="protein sequence ID" value="SUH35389.1"/>
    <property type="molecule type" value="Genomic_DNA"/>
</dbReference>
<gene>
    <name evidence="1" type="ORF">NCTC8261_01607</name>
</gene>
<organism evidence="1 2">
    <name type="scientific">Salmonella enterica I</name>
    <dbReference type="NCBI Taxonomy" id="59201"/>
    <lineage>
        <taxon>Bacteria</taxon>
        <taxon>Pseudomonadati</taxon>
        <taxon>Pseudomonadota</taxon>
        <taxon>Gammaproteobacteria</taxon>
        <taxon>Enterobacterales</taxon>
        <taxon>Enterobacteriaceae</taxon>
        <taxon>Salmonella</taxon>
    </lineage>
</organism>
<evidence type="ECO:0000313" key="2">
    <source>
        <dbReference type="Proteomes" id="UP000254712"/>
    </source>
</evidence>
<dbReference type="AlphaFoldDB" id="A0A379WMP0"/>
<evidence type="ECO:0000313" key="1">
    <source>
        <dbReference type="EMBL" id="SUH35389.1"/>
    </source>
</evidence>
<name>A0A379WMP0_SALET</name>
<proteinExistence type="predicted"/>
<reference evidence="1 2" key="1">
    <citation type="submission" date="2018-06" db="EMBL/GenBank/DDBJ databases">
        <authorList>
            <consortium name="Pathogen Informatics"/>
            <person name="Doyle S."/>
        </authorList>
    </citation>
    <scope>NUCLEOTIDE SEQUENCE [LARGE SCALE GENOMIC DNA]</scope>
    <source>
        <strain evidence="1 2">NCTC8261</strain>
    </source>
</reference>
<accession>A0A379WMP0</accession>